<dbReference type="InterPro" id="IPR058625">
    <property type="entry name" value="MdtA-like_BSH"/>
</dbReference>
<dbReference type="EMBL" id="LDOT01000027">
    <property type="protein sequence ID" value="KLV03706.1"/>
    <property type="molecule type" value="Genomic_DNA"/>
</dbReference>
<dbReference type="GO" id="GO:1990281">
    <property type="term" value="C:efflux pump complex"/>
    <property type="evidence" value="ECO:0007669"/>
    <property type="project" value="TreeGrafter"/>
</dbReference>
<name>A0A0J1GVP0_9GAMM</name>
<protein>
    <submittedName>
        <fullName evidence="3">Hemolysin D</fullName>
    </submittedName>
</protein>
<keyword evidence="4" id="KW-1185">Reference proteome</keyword>
<dbReference type="OrthoDB" id="2110899at2"/>
<dbReference type="Proteomes" id="UP000036097">
    <property type="component" value="Unassembled WGS sequence"/>
</dbReference>
<dbReference type="AlphaFoldDB" id="A0A0J1GVP0"/>
<dbReference type="PANTHER" id="PTHR30469:SF20">
    <property type="entry name" value="EFFLUX RND TRANSPORTER PERIPLASMIC ADAPTOR SUBUNIT"/>
    <property type="match status" value="1"/>
</dbReference>
<evidence type="ECO:0000256" key="1">
    <source>
        <dbReference type="ARBA" id="ARBA00009477"/>
    </source>
</evidence>
<feature type="domain" description="Multidrug resistance protein MdtA-like barrel-sandwich hybrid" evidence="2">
    <location>
        <begin position="66"/>
        <end position="197"/>
    </location>
</feature>
<proteinExistence type="inferred from homology"/>
<dbReference type="Gene3D" id="1.10.287.470">
    <property type="entry name" value="Helix hairpin bin"/>
    <property type="match status" value="1"/>
</dbReference>
<accession>A0A0J1GVP0</accession>
<comment type="caution">
    <text evidence="3">The sequence shown here is derived from an EMBL/GenBank/DDBJ whole genome shotgun (WGS) entry which is preliminary data.</text>
</comment>
<dbReference type="Gene3D" id="2.40.30.170">
    <property type="match status" value="1"/>
</dbReference>
<dbReference type="RefSeq" id="WP_047880292.1">
    <property type="nucleotide sequence ID" value="NZ_LDOT01000027.1"/>
</dbReference>
<evidence type="ECO:0000313" key="3">
    <source>
        <dbReference type="EMBL" id="KLV03706.1"/>
    </source>
</evidence>
<dbReference type="STRING" id="1195763.ABT56_17985"/>
<dbReference type="GO" id="GO:0015562">
    <property type="term" value="F:efflux transmembrane transporter activity"/>
    <property type="evidence" value="ECO:0007669"/>
    <property type="project" value="TreeGrafter"/>
</dbReference>
<sequence>MNAFTQCAIAIAIAPLLVGCNQQQTAPKSPSPASRPLEVIELKSATSYSNKHFSGIVHAKDSAALAFRVPGTVQQLLVKKGDKVQKGDVVARLDPHDYQVVLDELNAKMLEAQSAHKLANAELRRVRQATQDDAIAKVNLDRAISGYERSLSAIKVVEKNIQRATDALRYTELRAPFSGIMGHINIEAHEQILSGAPVLILQDTSILDVDIDVPENLIEHFSLGQKAAINWYNATRPIPASVSEIAAQPHPIKQTYTVTLAVAETNDSLFSGKAVTVSTALNHHSNAYCLPYSALVGSKAELHINRIRDSLIVRTPVSLQAVDAYQACVYGELQEGDYVVVSGSHYLKDGDPATQLQVRQD</sequence>
<dbReference type="InterPro" id="IPR006143">
    <property type="entry name" value="RND_pump_MFP"/>
</dbReference>
<dbReference type="PATRIC" id="fig|1195763.3.peg.3840"/>
<organism evidence="3 4">
    <name type="scientific">Photobacterium aquae</name>
    <dbReference type="NCBI Taxonomy" id="1195763"/>
    <lineage>
        <taxon>Bacteria</taxon>
        <taxon>Pseudomonadati</taxon>
        <taxon>Pseudomonadota</taxon>
        <taxon>Gammaproteobacteria</taxon>
        <taxon>Vibrionales</taxon>
        <taxon>Vibrionaceae</taxon>
        <taxon>Photobacterium</taxon>
    </lineage>
</organism>
<reference evidence="3 4" key="1">
    <citation type="submission" date="2015-05" db="EMBL/GenBank/DDBJ databases">
        <title>Photobacterium galathea sp. nov.</title>
        <authorList>
            <person name="Machado H."/>
            <person name="Gram L."/>
        </authorList>
    </citation>
    <scope>NUCLEOTIDE SEQUENCE [LARGE SCALE GENOMIC DNA]</scope>
    <source>
        <strain evidence="3 4">CGMCC 1.12159</strain>
    </source>
</reference>
<dbReference type="SUPFAM" id="SSF111369">
    <property type="entry name" value="HlyD-like secretion proteins"/>
    <property type="match status" value="1"/>
</dbReference>
<comment type="similarity">
    <text evidence="1">Belongs to the membrane fusion protein (MFP) (TC 8.A.1) family.</text>
</comment>
<dbReference type="Pfam" id="PF25917">
    <property type="entry name" value="BSH_RND"/>
    <property type="match status" value="1"/>
</dbReference>
<evidence type="ECO:0000259" key="2">
    <source>
        <dbReference type="Pfam" id="PF25917"/>
    </source>
</evidence>
<dbReference type="Gene3D" id="2.40.50.100">
    <property type="match status" value="1"/>
</dbReference>
<evidence type="ECO:0000313" key="4">
    <source>
        <dbReference type="Proteomes" id="UP000036097"/>
    </source>
</evidence>
<gene>
    <name evidence="3" type="ORF">ABT56_17985</name>
</gene>
<dbReference type="NCBIfam" id="TIGR01730">
    <property type="entry name" value="RND_mfp"/>
    <property type="match status" value="1"/>
</dbReference>
<dbReference type="PANTHER" id="PTHR30469">
    <property type="entry name" value="MULTIDRUG RESISTANCE PROTEIN MDTA"/>
    <property type="match status" value="1"/>
</dbReference>